<comment type="caution">
    <text evidence="1">The sequence shown here is derived from an EMBL/GenBank/DDBJ whole genome shotgun (WGS) entry which is preliminary data.</text>
</comment>
<name>A0AAV5VAR4_9BILA</name>
<protein>
    <submittedName>
        <fullName evidence="1">Uncharacterized protein</fullName>
    </submittedName>
</protein>
<organism evidence="1 2">
    <name type="scientific">Pristionchus fissidentatus</name>
    <dbReference type="NCBI Taxonomy" id="1538716"/>
    <lineage>
        <taxon>Eukaryota</taxon>
        <taxon>Metazoa</taxon>
        <taxon>Ecdysozoa</taxon>
        <taxon>Nematoda</taxon>
        <taxon>Chromadorea</taxon>
        <taxon>Rhabditida</taxon>
        <taxon>Rhabditina</taxon>
        <taxon>Diplogasteromorpha</taxon>
        <taxon>Diplogasteroidea</taxon>
        <taxon>Neodiplogasteridae</taxon>
        <taxon>Pristionchus</taxon>
    </lineage>
</organism>
<keyword evidence="2" id="KW-1185">Reference proteome</keyword>
<dbReference type="EMBL" id="BTSY01000002">
    <property type="protein sequence ID" value="GMT15298.1"/>
    <property type="molecule type" value="Genomic_DNA"/>
</dbReference>
<gene>
    <name evidence="1" type="ORF">PFISCL1PPCAC_6595</name>
</gene>
<sequence length="87" mass="10374">GFLVVDPDDVMDFDDLKDFGKFEMSGTESEATQQPEFFLKFNLPCPPIHYCTDPLYIGRCYETSDPFIEFTFRLEKDAEDYKYRRYQ</sequence>
<feature type="non-terminal residue" evidence="1">
    <location>
        <position position="87"/>
    </location>
</feature>
<accession>A0AAV5VAR4</accession>
<proteinExistence type="predicted"/>
<evidence type="ECO:0000313" key="1">
    <source>
        <dbReference type="EMBL" id="GMT15298.1"/>
    </source>
</evidence>
<dbReference type="InterPro" id="IPR038479">
    <property type="entry name" value="Transthyretin-like_sf"/>
</dbReference>
<dbReference type="Proteomes" id="UP001432322">
    <property type="component" value="Unassembled WGS sequence"/>
</dbReference>
<feature type="non-terminal residue" evidence="1">
    <location>
        <position position="1"/>
    </location>
</feature>
<dbReference type="Gene3D" id="2.60.40.3330">
    <property type="match status" value="1"/>
</dbReference>
<reference evidence="1" key="1">
    <citation type="submission" date="2023-10" db="EMBL/GenBank/DDBJ databases">
        <title>Genome assembly of Pristionchus species.</title>
        <authorList>
            <person name="Yoshida K."/>
            <person name="Sommer R.J."/>
        </authorList>
    </citation>
    <scope>NUCLEOTIDE SEQUENCE</scope>
    <source>
        <strain evidence="1">RS5133</strain>
    </source>
</reference>
<evidence type="ECO:0000313" key="2">
    <source>
        <dbReference type="Proteomes" id="UP001432322"/>
    </source>
</evidence>
<dbReference type="AlphaFoldDB" id="A0AAV5VAR4"/>